<reference evidence="1 2" key="1">
    <citation type="submission" date="2022-03" db="EMBL/GenBank/DDBJ databases">
        <title>Streptomyces yunnanensis P86,complete genome.</title>
        <authorList>
            <person name="Chen S."/>
            <person name="Zhang Q."/>
        </authorList>
    </citation>
    <scope>NUCLEOTIDE SEQUENCE [LARGE SCALE GENOMIC DNA]</scope>
    <source>
        <strain evidence="1 2">P86</strain>
    </source>
</reference>
<sequence length="68" mass="7699">MTETDLRPFRKARPAFLVRRLGNLVDHMEDHGHPVTGEQGYPGFDRFCTFDKAGRQPAVGRKKWVGGS</sequence>
<proteinExistence type="predicted"/>
<gene>
    <name evidence="1" type="ORF">MOV08_32940</name>
</gene>
<keyword evidence="2" id="KW-1185">Reference proteome</keyword>
<evidence type="ECO:0000313" key="1">
    <source>
        <dbReference type="EMBL" id="WEB43612.1"/>
    </source>
</evidence>
<protein>
    <submittedName>
        <fullName evidence="1">Uncharacterized protein</fullName>
    </submittedName>
</protein>
<dbReference type="RefSeq" id="WP_275309950.1">
    <property type="nucleotide sequence ID" value="NZ_CP095749.1"/>
</dbReference>
<organism evidence="1 2">
    <name type="scientific">Streptomyces yunnanensis</name>
    <dbReference type="NCBI Taxonomy" id="156453"/>
    <lineage>
        <taxon>Bacteria</taxon>
        <taxon>Bacillati</taxon>
        <taxon>Actinomycetota</taxon>
        <taxon>Actinomycetes</taxon>
        <taxon>Kitasatosporales</taxon>
        <taxon>Streptomycetaceae</taxon>
        <taxon>Streptomyces</taxon>
    </lineage>
</organism>
<dbReference type="Proteomes" id="UP001218629">
    <property type="component" value="Chromosome"/>
</dbReference>
<accession>A0ABY8AF33</accession>
<dbReference type="EMBL" id="CP095749">
    <property type="protein sequence ID" value="WEB43612.1"/>
    <property type="molecule type" value="Genomic_DNA"/>
</dbReference>
<evidence type="ECO:0000313" key="2">
    <source>
        <dbReference type="Proteomes" id="UP001218629"/>
    </source>
</evidence>
<name>A0ABY8AF33_9ACTN</name>